<keyword evidence="2" id="KW-0067">ATP-binding</keyword>
<keyword evidence="1" id="KW-0547">Nucleotide-binding</keyword>
<dbReference type="InterPro" id="IPR008271">
    <property type="entry name" value="Ser/Thr_kinase_AS"/>
</dbReference>
<dbReference type="Gene3D" id="1.10.510.10">
    <property type="entry name" value="Transferase(Phosphotransferase) domain 1"/>
    <property type="match status" value="1"/>
</dbReference>
<dbReference type="SUPFAM" id="SSF56112">
    <property type="entry name" value="Protein kinase-like (PK-like)"/>
    <property type="match status" value="1"/>
</dbReference>
<dbReference type="Pfam" id="PF00069">
    <property type="entry name" value="Pkinase"/>
    <property type="match status" value="1"/>
</dbReference>
<proteinExistence type="predicted"/>
<reference evidence="4" key="1">
    <citation type="submission" date="2020-05" db="EMBL/GenBank/DDBJ databases">
        <title>WGS assembly of Panicum virgatum.</title>
        <authorList>
            <person name="Lovell J.T."/>
            <person name="Jenkins J."/>
            <person name="Shu S."/>
            <person name="Juenger T.E."/>
            <person name="Schmutz J."/>
        </authorList>
    </citation>
    <scope>NUCLEOTIDE SEQUENCE</scope>
    <source>
        <strain evidence="4">AP13</strain>
    </source>
</reference>
<evidence type="ECO:0000313" key="4">
    <source>
        <dbReference type="EMBL" id="KAG2651054.1"/>
    </source>
</evidence>
<dbReference type="PANTHER" id="PTHR27007">
    <property type="match status" value="1"/>
</dbReference>
<gene>
    <name evidence="4" type="ORF">PVAP13_1NG074538</name>
</gene>
<name>A0A8T0X139_PANVG</name>
<keyword evidence="5" id="KW-1185">Reference proteome</keyword>
<dbReference type="FunFam" id="1.10.510.10:FF:000517">
    <property type="entry name" value="Putative receptor kinase Lecrk"/>
    <property type="match status" value="1"/>
</dbReference>
<accession>A0A8T0X139</accession>
<dbReference type="Proteomes" id="UP000823388">
    <property type="component" value="Chromosome 1N"/>
</dbReference>
<dbReference type="GO" id="GO:0005524">
    <property type="term" value="F:ATP binding"/>
    <property type="evidence" value="ECO:0007669"/>
    <property type="project" value="UniProtKB-KW"/>
</dbReference>
<evidence type="ECO:0000256" key="1">
    <source>
        <dbReference type="ARBA" id="ARBA00022741"/>
    </source>
</evidence>
<dbReference type="InterPro" id="IPR011009">
    <property type="entry name" value="Kinase-like_dom_sf"/>
</dbReference>
<organism evidence="4 5">
    <name type="scientific">Panicum virgatum</name>
    <name type="common">Blackwell switchgrass</name>
    <dbReference type="NCBI Taxonomy" id="38727"/>
    <lineage>
        <taxon>Eukaryota</taxon>
        <taxon>Viridiplantae</taxon>
        <taxon>Streptophyta</taxon>
        <taxon>Embryophyta</taxon>
        <taxon>Tracheophyta</taxon>
        <taxon>Spermatophyta</taxon>
        <taxon>Magnoliopsida</taxon>
        <taxon>Liliopsida</taxon>
        <taxon>Poales</taxon>
        <taxon>Poaceae</taxon>
        <taxon>PACMAD clade</taxon>
        <taxon>Panicoideae</taxon>
        <taxon>Panicodae</taxon>
        <taxon>Paniceae</taxon>
        <taxon>Panicinae</taxon>
        <taxon>Panicum</taxon>
        <taxon>Panicum sect. Hiantes</taxon>
    </lineage>
</organism>
<dbReference type="PROSITE" id="PS50011">
    <property type="entry name" value="PROTEIN_KINASE_DOM"/>
    <property type="match status" value="1"/>
</dbReference>
<evidence type="ECO:0000259" key="3">
    <source>
        <dbReference type="PROSITE" id="PS50011"/>
    </source>
</evidence>
<dbReference type="EMBL" id="CM029038">
    <property type="protein sequence ID" value="KAG2651054.1"/>
    <property type="molecule type" value="Genomic_DNA"/>
</dbReference>
<dbReference type="GO" id="GO:0004672">
    <property type="term" value="F:protein kinase activity"/>
    <property type="evidence" value="ECO:0007669"/>
    <property type="project" value="InterPro"/>
</dbReference>
<dbReference type="AlphaFoldDB" id="A0A8T0X139"/>
<protein>
    <recommendedName>
        <fullName evidence="3">Protein kinase domain-containing protein</fullName>
    </recommendedName>
</protein>
<evidence type="ECO:0000256" key="2">
    <source>
        <dbReference type="ARBA" id="ARBA00022840"/>
    </source>
</evidence>
<evidence type="ECO:0000313" key="5">
    <source>
        <dbReference type="Proteomes" id="UP000823388"/>
    </source>
</evidence>
<dbReference type="InterPro" id="IPR000719">
    <property type="entry name" value="Prot_kinase_dom"/>
</dbReference>
<feature type="domain" description="Protein kinase" evidence="3">
    <location>
        <begin position="1"/>
        <end position="258"/>
    </location>
</feature>
<dbReference type="Gene3D" id="3.30.200.20">
    <property type="entry name" value="Phosphorylase Kinase, domain 1"/>
    <property type="match status" value="1"/>
</dbReference>
<comment type="caution">
    <text evidence="4">The sequence shown here is derived from an EMBL/GenBank/DDBJ whole genome shotgun (WGS) entry which is preliminary data.</text>
</comment>
<dbReference type="SMART" id="SM00220">
    <property type="entry name" value="S_TKc"/>
    <property type="match status" value="1"/>
</dbReference>
<sequence>MEIAVKRVSNESRQGMKEFIAEVVSMRRLRHRNLVQLLGYCRRKGQLLLVYDCMSNGSLDKYLHNDPSKGSGTLDWPQRLHIIRGVASGLSYLHEDWEQIVIHRDVKASNVLLDDQMNGRLGDFGLARLYDHGSDARTTHVVGTMGYLAPELGHTGKATPSTDVFAFGAFVLEVTCGRRPIEQDEGNNRVMLVDWVAEHWRNGSITKAADTRMLINGRLNLDEVSLVLKLGLLCSHPLPNRRPTMRQVMQYLVGIPQFDHAGVDAQPGVDHECNVICFLHYVKTPY</sequence>
<dbReference type="InterPro" id="IPR050528">
    <property type="entry name" value="L-type_Lectin-RKs"/>
</dbReference>
<dbReference type="PROSITE" id="PS00108">
    <property type="entry name" value="PROTEIN_KINASE_ST"/>
    <property type="match status" value="1"/>
</dbReference>